<dbReference type="GO" id="GO:0015629">
    <property type="term" value="C:actin cytoskeleton"/>
    <property type="evidence" value="ECO:0007669"/>
    <property type="project" value="TreeGrafter"/>
</dbReference>
<dbReference type="GO" id="GO:0005737">
    <property type="term" value="C:cytoplasm"/>
    <property type="evidence" value="ECO:0007669"/>
    <property type="project" value="TreeGrafter"/>
</dbReference>
<gene>
    <name evidence="2" type="ORF">TBRA_LOCUS10720</name>
</gene>
<protein>
    <submittedName>
        <fullName evidence="2">Uncharacterized protein</fullName>
    </submittedName>
</protein>
<feature type="region of interest" description="Disordered" evidence="1">
    <location>
        <begin position="174"/>
        <end position="208"/>
    </location>
</feature>
<proteinExistence type="predicted"/>
<dbReference type="InterPro" id="IPR052630">
    <property type="entry name" value="TTC17"/>
</dbReference>
<dbReference type="OrthoDB" id="2115703at2759"/>
<evidence type="ECO:0000313" key="3">
    <source>
        <dbReference type="Proteomes" id="UP000479190"/>
    </source>
</evidence>
<evidence type="ECO:0000256" key="1">
    <source>
        <dbReference type="SAM" id="MobiDB-lite"/>
    </source>
</evidence>
<name>A0A6H5IQ62_9HYME</name>
<sequence>MMRRIRHAQRTLARGRSRSILCLAPLYKRQMALHRSARLRLLLQWSEQDRAPAHACKVAAPWVLSMLASLYWRIVGKPRNALDCLQLALDTVPDKFKDVPLVSVASISHKFSLVDNALSATQEAYKTNPVEVRNDQFFKRDQLFKYPIDFNCTADDQLHVRDVAASEGKLFGRDLPSEADAARGAGRHGRPSSDDTSDDRLPAEIDPN</sequence>
<dbReference type="Proteomes" id="UP000479190">
    <property type="component" value="Unassembled WGS sequence"/>
</dbReference>
<dbReference type="PANTHER" id="PTHR16091">
    <property type="entry name" value="TTC17 PROTEIN"/>
    <property type="match status" value="1"/>
</dbReference>
<dbReference type="AlphaFoldDB" id="A0A6H5IQ62"/>
<reference evidence="2 3" key="1">
    <citation type="submission" date="2020-02" db="EMBL/GenBank/DDBJ databases">
        <authorList>
            <person name="Ferguson B K."/>
        </authorList>
    </citation>
    <scope>NUCLEOTIDE SEQUENCE [LARGE SCALE GENOMIC DNA]</scope>
</reference>
<feature type="compositionally biased region" description="Basic and acidic residues" evidence="1">
    <location>
        <begin position="198"/>
        <end position="208"/>
    </location>
</feature>
<evidence type="ECO:0000313" key="2">
    <source>
        <dbReference type="EMBL" id="CAB0038953.1"/>
    </source>
</evidence>
<dbReference type="GO" id="GO:0030041">
    <property type="term" value="P:actin filament polymerization"/>
    <property type="evidence" value="ECO:0007669"/>
    <property type="project" value="TreeGrafter"/>
</dbReference>
<keyword evidence="3" id="KW-1185">Reference proteome</keyword>
<dbReference type="EMBL" id="CADCXV010000928">
    <property type="protein sequence ID" value="CAB0038953.1"/>
    <property type="molecule type" value="Genomic_DNA"/>
</dbReference>
<accession>A0A6H5IQ62</accession>
<dbReference type="PANTHER" id="PTHR16091:SF1">
    <property type="entry name" value="TETRATRICOPEPTIDE REPEAT PROTEIN 17"/>
    <property type="match status" value="1"/>
</dbReference>
<organism evidence="2 3">
    <name type="scientific">Trichogramma brassicae</name>
    <dbReference type="NCBI Taxonomy" id="86971"/>
    <lineage>
        <taxon>Eukaryota</taxon>
        <taxon>Metazoa</taxon>
        <taxon>Ecdysozoa</taxon>
        <taxon>Arthropoda</taxon>
        <taxon>Hexapoda</taxon>
        <taxon>Insecta</taxon>
        <taxon>Pterygota</taxon>
        <taxon>Neoptera</taxon>
        <taxon>Endopterygota</taxon>
        <taxon>Hymenoptera</taxon>
        <taxon>Apocrita</taxon>
        <taxon>Proctotrupomorpha</taxon>
        <taxon>Chalcidoidea</taxon>
        <taxon>Trichogrammatidae</taxon>
        <taxon>Trichogramma</taxon>
    </lineage>
</organism>